<accession>A0A387BBV0</accession>
<reference evidence="2 3" key="1">
    <citation type="submission" date="2018-09" db="EMBL/GenBank/DDBJ databases">
        <title>Genome sequencing of strain 1JSPR-7.</title>
        <authorList>
            <person name="Heo J."/>
            <person name="Kim S.-J."/>
            <person name="Kwon S.-W."/>
        </authorList>
    </citation>
    <scope>NUCLEOTIDE SEQUENCE [LARGE SCALE GENOMIC DNA]</scope>
    <source>
        <strain evidence="2 3">1JSPR-7</strain>
    </source>
</reference>
<dbReference type="KEGG" id="lact:D7I46_01685"/>
<dbReference type="PROSITE" id="PS50943">
    <property type="entry name" value="HTH_CROC1"/>
    <property type="match status" value="1"/>
</dbReference>
<protein>
    <submittedName>
        <fullName evidence="2">XRE family transcriptional regulator</fullName>
    </submittedName>
</protein>
<dbReference type="Gene3D" id="1.10.260.40">
    <property type="entry name" value="lambda repressor-like DNA-binding domains"/>
    <property type="match status" value="1"/>
</dbReference>
<keyword evidence="3" id="KW-1185">Reference proteome</keyword>
<evidence type="ECO:0000313" key="2">
    <source>
        <dbReference type="EMBL" id="AYF99907.1"/>
    </source>
</evidence>
<dbReference type="OrthoDB" id="2365258at2"/>
<name>A0A387BBV0_9LACT</name>
<gene>
    <name evidence="2" type="ORF">D7I46_01685</name>
</gene>
<dbReference type="Proteomes" id="UP000269374">
    <property type="component" value="Chromosome"/>
</dbReference>
<dbReference type="GO" id="GO:0003677">
    <property type="term" value="F:DNA binding"/>
    <property type="evidence" value="ECO:0007669"/>
    <property type="project" value="InterPro"/>
</dbReference>
<proteinExistence type="predicted"/>
<dbReference type="SUPFAM" id="SSF47413">
    <property type="entry name" value="lambda repressor-like DNA-binding domains"/>
    <property type="match status" value="1"/>
</dbReference>
<feature type="domain" description="HTH cro/C1-type" evidence="1">
    <location>
        <begin position="110"/>
        <end position="138"/>
    </location>
</feature>
<dbReference type="RefSeq" id="WP_120771296.1">
    <property type="nucleotide sequence ID" value="NZ_CP032627.1"/>
</dbReference>
<dbReference type="CDD" id="cd00093">
    <property type="entry name" value="HTH_XRE"/>
    <property type="match status" value="1"/>
</dbReference>
<dbReference type="EMBL" id="CP032627">
    <property type="protein sequence ID" value="AYF99907.1"/>
    <property type="molecule type" value="Genomic_DNA"/>
</dbReference>
<dbReference type="InterPro" id="IPR001387">
    <property type="entry name" value="Cro/C1-type_HTH"/>
</dbReference>
<organism evidence="2 3">
    <name type="scientific">Lactococcus allomyrinae</name>
    <dbReference type="NCBI Taxonomy" id="2419773"/>
    <lineage>
        <taxon>Bacteria</taxon>
        <taxon>Bacillati</taxon>
        <taxon>Bacillota</taxon>
        <taxon>Bacilli</taxon>
        <taxon>Lactobacillales</taxon>
        <taxon>Streptococcaceae</taxon>
        <taxon>Lactococcus</taxon>
    </lineage>
</organism>
<evidence type="ECO:0000259" key="1">
    <source>
        <dbReference type="PROSITE" id="PS50943"/>
    </source>
</evidence>
<dbReference type="AlphaFoldDB" id="A0A387BBV0"/>
<sequence>MTLNTKTIKKRLIQQKMGIIPFAQAIGVLPINLSDYLFRGKPMTDLEMNKLVNYFEKEESVIMLPKNSANADTLSLSLGKKIKMIREKRRLLPSDFVVLLSPEIPESLFSKWEKNREVPPVSYCVQIADLGEVSLDWLLRN</sequence>
<dbReference type="InterPro" id="IPR010982">
    <property type="entry name" value="Lambda_DNA-bd_dom_sf"/>
</dbReference>
<evidence type="ECO:0000313" key="3">
    <source>
        <dbReference type="Proteomes" id="UP000269374"/>
    </source>
</evidence>